<evidence type="ECO:0000256" key="2">
    <source>
        <dbReference type="ARBA" id="ARBA00022737"/>
    </source>
</evidence>
<proteinExistence type="predicted"/>
<dbReference type="SUPFAM" id="SSF57903">
    <property type="entry name" value="FYVE/PHD zinc finger"/>
    <property type="match status" value="1"/>
</dbReference>
<dbReference type="GO" id="GO:0008270">
    <property type="term" value="F:zinc ion binding"/>
    <property type="evidence" value="ECO:0007669"/>
    <property type="project" value="UniProtKB-KW"/>
</dbReference>
<feature type="domain" description="PH" evidence="10">
    <location>
        <begin position="47"/>
        <end position="176"/>
    </location>
</feature>
<feature type="domain" description="FYVE-type" evidence="11">
    <location>
        <begin position="843"/>
        <end position="926"/>
    </location>
</feature>
<evidence type="ECO:0000313" key="13">
    <source>
        <dbReference type="EMBL" id="KAA0148366.1"/>
    </source>
</evidence>
<dbReference type="EMBL" id="VLTN01000054">
    <property type="protein sequence ID" value="KAA0148366.1"/>
    <property type="molecule type" value="Genomic_DNA"/>
</dbReference>
<dbReference type="SMART" id="SM00064">
    <property type="entry name" value="FYVE"/>
    <property type="match status" value="1"/>
</dbReference>
<feature type="region of interest" description="Disordered" evidence="9">
    <location>
        <begin position="936"/>
        <end position="961"/>
    </location>
</feature>
<keyword evidence="1" id="KW-0479">Metal-binding</keyword>
<dbReference type="InterPro" id="IPR011011">
    <property type="entry name" value="Znf_FYVE_PHD"/>
</dbReference>
<dbReference type="Proteomes" id="UP000323011">
    <property type="component" value="Unassembled WGS sequence"/>
</dbReference>
<sequence>MDMISELASHGDDVVDEAEAAAAMARLSKLLASGNTLGFDPARKGRRVVMAGLVHFSSGGVFRGVKARAVVLLNDALLVCKRDRTLLSVKQHVDFAEAFAAAGPAIHAVPPAVRVEDCDLSFVEARAAALRGETGPATAPQPFSFRLCLPSGELTMRAQNAAEKRRWVANLSKCLASSCPLEARIAHDVAGLIAHRFRDDTLHAAVALSSAVRADVLGLCSAEGIGRASGELGHGVFDPETLLADPHAPPQRSGDSGAGQPTPAEAAAARSSPATVAAAADPFLASLVAALELSVRELEAAASDSVSAEGSAEALALVAAFAAGDKPRGGVAAAAAGHAPAASSGSWAASENDAAGFGLAAPLPRSAAGPAGAGSRAGDGAAAAAGGVVGGVAMDGAEAFASRAQAALLGGKVDCDAEDGAERTALLLAAETGELECARALLRMGCDVAAVNSDMRCAVSLAARKGHATLVATLVQHGSPVSGRGATDLLGETALEAAFAGPDAGAACQIVDAMVSAGATARADDGSAAEGVTLAHRAVLRGGGFEACLPSLVAAGVDINSPLLETVAAAAAAAATTAATASSEAAAPPAAKAGSADAAQRRAEEHQRAALLLPVGAEVVPGRGCGGLTALHLACGAGLTGDAATAQLLRTVAEGWVADSSSGTLVAAAPGLGSVSPAAVALLLKCGAKPNLRSGPSTGCSTPLHFIGRALASTGPAAAAELAPLDRPAAAAAVAALLGAGARPAVVDGSGAASTALLASAGLDLEAAAARFSSLPAPEGVALTTLGGPAVAPGAEPLPPAAQAARQPSASPAAAQAGALRVCHRMMRAPCAVALAQAAFLPDSAALCCMGCGAEFGWFQRRHHCRSCNAVVCGDCSSKAAPLLAPGTDPLREAMSRAGRPAAAAGPASEASVRHRVCDGCFCKFVADWAAAEARKRERQRDMERARAAVASRKSAELREQAAERGMLMRGSEDRAGGAGSGAAGGLSEVQDVMQDNLAALRAQGERLREVADQSAAFAATGADFAAAARQLEAQQKQRVFGLF</sequence>
<dbReference type="PANTHER" id="PTHR24180">
    <property type="entry name" value="CYCLIN-DEPENDENT KINASE INHIBITOR 2C-RELATED"/>
    <property type="match status" value="1"/>
</dbReference>
<feature type="domain" description="V-SNARE coiled-coil homology" evidence="12">
    <location>
        <begin position="979"/>
        <end position="1039"/>
    </location>
</feature>
<keyword evidence="2" id="KW-0677">Repeat</keyword>
<dbReference type="Pfam" id="PF12796">
    <property type="entry name" value="Ank_2"/>
    <property type="match status" value="1"/>
</dbReference>
<dbReference type="Gene3D" id="3.30.40.10">
    <property type="entry name" value="Zinc/RING finger domain, C3HC4 (zinc finger)"/>
    <property type="match status" value="1"/>
</dbReference>
<evidence type="ECO:0000259" key="10">
    <source>
        <dbReference type="PROSITE" id="PS50003"/>
    </source>
</evidence>
<accession>A0A5A8C5Q8</accession>
<reference evidence="13 14" key="1">
    <citation type="submission" date="2019-07" db="EMBL/GenBank/DDBJ databases">
        <title>Genomes of Cafeteria roenbergensis.</title>
        <authorList>
            <person name="Fischer M.G."/>
            <person name="Hackl T."/>
            <person name="Roman M."/>
        </authorList>
    </citation>
    <scope>NUCLEOTIDE SEQUENCE [LARGE SCALE GENOMIC DNA]</scope>
    <source>
        <strain evidence="13 14">BVI</strain>
    </source>
</reference>
<keyword evidence="3 7" id="KW-0863">Zinc-finger</keyword>
<comment type="caution">
    <text evidence="13">The sequence shown here is derived from an EMBL/GenBank/DDBJ whole genome shotgun (WGS) entry which is preliminary data.</text>
</comment>
<protein>
    <recommendedName>
        <fullName evidence="15">FYVE-type domain-containing protein</fullName>
    </recommendedName>
</protein>
<dbReference type="InterPro" id="IPR042855">
    <property type="entry name" value="V_SNARE_CC"/>
</dbReference>
<evidence type="ECO:0000256" key="5">
    <source>
        <dbReference type="ARBA" id="ARBA00023043"/>
    </source>
</evidence>
<organism evidence="13 14">
    <name type="scientific">Cafeteria roenbergensis</name>
    <name type="common">Marine flagellate</name>
    <dbReference type="NCBI Taxonomy" id="33653"/>
    <lineage>
        <taxon>Eukaryota</taxon>
        <taxon>Sar</taxon>
        <taxon>Stramenopiles</taxon>
        <taxon>Bigyra</taxon>
        <taxon>Opalozoa</taxon>
        <taxon>Bicosoecida</taxon>
        <taxon>Cafeteriaceae</taxon>
        <taxon>Cafeteria</taxon>
    </lineage>
</organism>
<name>A0A5A8C5Q8_CAFRO</name>
<gene>
    <name evidence="13" type="ORF">FNF29_06753</name>
</gene>
<dbReference type="InterPro" id="IPR017455">
    <property type="entry name" value="Znf_FYVE-rel"/>
</dbReference>
<dbReference type="PANTHER" id="PTHR24180:SF45">
    <property type="entry name" value="POLY [ADP-RIBOSE] POLYMERASE TANKYRASE"/>
    <property type="match status" value="1"/>
</dbReference>
<evidence type="ECO:0008006" key="15">
    <source>
        <dbReference type="Google" id="ProtNLM"/>
    </source>
</evidence>
<dbReference type="SUPFAM" id="SSF58038">
    <property type="entry name" value="SNARE fusion complex"/>
    <property type="match status" value="1"/>
</dbReference>
<evidence type="ECO:0000256" key="1">
    <source>
        <dbReference type="ARBA" id="ARBA00022723"/>
    </source>
</evidence>
<dbReference type="InterPro" id="IPR013083">
    <property type="entry name" value="Znf_RING/FYVE/PHD"/>
</dbReference>
<feature type="repeat" description="ANK" evidence="6">
    <location>
        <begin position="421"/>
        <end position="453"/>
    </location>
</feature>
<evidence type="ECO:0000256" key="6">
    <source>
        <dbReference type="PROSITE-ProRule" id="PRU00023"/>
    </source>
</evidence>
<dbReference type="PROSITE" id="PS50003">
    <property type="entry name" value="PH_DOMAIN"/>
    <property type="match status" value="1"/>
</dbReference>
<keyword evidence="5 6" id="KW-0040">ANK repeat</keyword>
<evidence type="ECO:0000256" key="4">
    <source>
        <dbReference type="ARBA" id="ARBA00022833"/>
    </source>
</evidence>
<evidence type="ECO:0000259" key="11">
    <source>
        <dbReference type="PROSITE" id="PS50178"/>
    </source>
</evidence>
<evidence type="ECO:0000256" key="8">
    <source>
        <dbReference type="PROSITE-ProRule" id="PRU00290"/>
    </source>
</evidence>
<dbReference type="SMART" id="SM00233">
    <property type="entry name" value="PH"/>
    <property type="match status" value="1"/>
</dbReference>
<dbReference type="SUPFAM" id="SSF48403">
    <property type="entry name" value="Ankyrin repeat"/>
    <property type="match status" value="1"/>
</dbReference>
<keyword evidence="4" id="KW-0862">Zinc</keyword>
<keyword evidence="14" id="KW-1185">Reference proteome</keyword>
<dbReference type="SUPFAM" id="SSF50729">
    <property type="entry name" value="PH domain-like"/>
    <property type="match status" value="1"/>
</dbReference>
<dbReference type="PROSITE" id="PS50088">
    <property type="entry name" value="ANK_REPEAT"/>
    <property type="match status" value="1"/>
</dbReference>
<evidence type="ECO:0000313" key="14">
    <source>
        <dbReference type="Proteomes" id="UP000323011"/>
    </source>
</evidence>
<dbReference type="Gene3D" id="2.30.29.30">
    <property type="entry name" value="Pleckstrin-homology domain (PH domain)/Phosphotyrosine-binding domain (PTB)"/>
    <property type="match status" value="1"/>
</dbReference>
<keyword evidence="8" id="KW-0175">Coiled coil</keyword>
<dbReference type="InterPro" id="IPR001849">
    <property type="entry name" value="PH_domain"/>
</dbReference>
<evidence type="ECO:0000256" key="3">
    <source>
        <dbReference type="ARBA" id="ARBA00022771"/>
    </source>
</evidence>
<dbReference type="InterPro" id="IPR011993">
    <property type="entry name" value="PH-like_dom_sf"/>
</dbReference>
<evidence type="ECO:0000256" key="7">
    <source>
        <dbReference type="PROSITE-ProRule" id="PRU00091"/>
    </source>
</evidence>
<dbReference type="Pfam" id="PF01363">
    <property type="entry name" value="FYVE"/>
    <property type="match status" value="1"/>
</dbReference>
<feature type="compositionally biased region" description="Low complexity" evidence="9">
    <location>
        <begin position="258"/>
        <end position="270"/>
    </location>
</feature>
<dbReference type="InterPro" id="IPR000306">
    <property type="entry name" value="Znf_FYVE"/>
</dbReference>
<dbReference type="InterPro" id="IPR051637">
    <property type="entry name" value="Ank_repeat_dom-contain_49"/>
</dbReference>
<dbReference type="AlphaFoldDB" id="A0A5A8C5Q8"/>
<evidence type="ECO:0000259" key="12">
    <source>
        <dbReference type="PROSITE" id="PS50892"/>
    </source>
</evidence>
<feature type="region of interest" description="Disordered" evidence="9">
    <location>
        <begin position="236"/>
        <end position="270"/>
    </location>
</feature>
<dbReference type="InterPro" id="IPR036770">
    <property type="entry name" value="Ankyrin_rpt-contain_sf"/>
</dbReference>
<dbReference type="Gene3D" id="1.25.40.20">
    <property type="entry name" value="Ankyrin repeat-containing domain"/>
    <property type="match status" value="2"/>
</dbReference>
<evidence type="ECO:0000256" key="9">
    <source>
        <dbReference type="SAM" id="MobiDB-lite"/>
    </source>
</evidence>
<dbReference type="InterPro" id="IPR002110">
    <property type="entry name" value="Ankyrin_rpt"/>
</dbReference>
<dbReference type="PROSITE" id="PS50892">
    <property type="entry name" value="V_SNARE"/>
    <property type="match status" value="1"/>
</dbReference>
<dbReference type="Gene3D" id="1.20.5.110">
    <property type="match status" value="1"/>
</dbReference>
<feature type="compositionally biased region" description="Basic and acidic residues" evidence="9">
    <location>
        <begin position="936"/>
        <end position="947"/>
    </location>
</feature>
<dbReference type="PROSITE" id="PS50178">
    <property type="entry name" value="ZF_FYVE"/>
    <property type="match status" value="1"/>
</dbReference>
<dbReference type="SMART" id="SM00248">
    <property type="entry name" value="ANK"/>
    <property type="match status" value="5"/>
</dbReference>